<sequence length="117" mass="13444">MAQQVRTTFNYRESEYPFYKTNRGNWDFEAAGFSGKGITEGKNRDLIALAYFHLRDCAKRANMPFNDSLDEFIDNSDDEVNEAFARLYKLQLEADQKEAIPVDVNGVEEGGKKHKPE</sequence>
<gene>
    <name evidence="1" type="ORF">C8N47_11180</name>
</gene>
<organism evidence="1 2">
    <name type="scientific">Mangrovibacterium marinum</name>
    <dbReference type="NCBI Taxonomy" id="1639118"/>
    <lineage>
        <taxon>Bacteria</taxon>
        <taxon>Pseudomonadati</taxon>
        <taxon>Bacteroidota</taxon>
        <taxon>Bacteroidia</taxon>
        <taxon>Marinilabiliales</taxon>
        <taxon>Prolixibacteraceae</taxon>
        <taxon>Mangrovibacterium</taxon>
    </lineage>
</organism>
<dbReference type="Proteomes" id="UP000243525">
    <property type="component" value="Unassembled WGS sequence"/>
</dbReference>
<keyword evidence="2" id="KW-1185">Reference proteome</keyword>
<evidence type="ECO:0000313" key="2">
    <source>
        <dbReference type="Proteomes" id="UP000243525"/>
    </source>
</evidence>
<dbReference type="OrthoDB" id="9934574at2"/>
<dbReference type="AlphaFoldDB" id="A0A2T5C0E5"/>
<proteinExistence type="predicted"/>
<dbReference type="RefSeq" id="WP_107822769.1">
    <property type="nucleotide sequence ID" value="NZ_QAAD01000011.1"/>
</dbReference>
<accession>A0A2T5C0E5</accession>
<comment type="caution">
    <text evidence="1">The sequence shown here is derived from an EMBL/GenBank/DDBJ whole genome shotgun (WGS) entry which is preliminary data.</text>
</comment>
<protein>
    <submittedName>
        <fullName evidence="1">Uncharacterized protein</fullName>
    </submittedName>
</protein>
<evidence type="ECO:0000313" key="1">
    <source>
        <dbReference type="EMBL" id="PTN08040.1"/>
    </source>
</evidence>
<reference evidence="1 2" key="1">
    <citation type="submission" date="2018-04" db="EMBL/GenBank/DDBJ databases">
        <title>Genomic Encyclopedia of Archaeal and Bacterial Type Strains, Phase II (KMG-II): from individual species to whole genera.</title>
        <authorList>
            <person name="Goeker M."/>
        </authorList>
    </citation>
    <scope>NUCLEOTIDE SEQUENCE [LARGE SCALE GENOMIC DNA]</scope>
    <source>
        <strain evidence="1 2">DSM 28823</strain>
    </source>
</reference>
<name>A0A2T5C0E5_9BACT</name>
<dbReference type="EMBL" id="QAAD01000011">
    <property type="protein sequence ID" value="PTN08040.1"/>
    <property type="molecule type" value="Genomic_DNA"/>
</dbReference>